<dbReference type="AlphaFoldDB" id="A0A6G1HRQ9"/>
<protein>
    <recommendedName>
        <fullName evidence="4">RNA 3'-terminal-phosphate cyclase (ATP)</fullName>
    </recommendedName>
</protein>
<keyword evidence="3" id="KW-1185">Reference proteome</keyword>
<proteinExistence type="predicted"/>
<dbReference type="InterPro" id="IPR037136">
    <property type="entry name" value="RNA3'_phos_cyclase_dom_sf"/>
</dbReference>
<dbReference type="Gene3D" id="3.65.10.20">
    <property type="entry name" value="RNA 3'-terminal phosphate cyclase domain"/>
    <property type="match status" value="1"/>
</dbReference>
<sequence>MRVMRVVKDLVGELAHGGCVDEFMHDQLVVFQTVARGRSEASAEVKSLHRRRSGLGGRRREWILRTMHARAPGWVSERGGQERRHGGARGGAAKGGYVRIRYGAEG</sequence>
<name>A0A6G1HRQ9_9PEZI</name>
<evidence type="ECO:0000256" key="1">
    <source>
        <dbReference type="SAM" id="MobiDB-lite"/>
    </source>
</evidence>
<accession>A0A6G1HRQ9</accession>
<evidence type="ECO:0000313" key="3">
    <source>
        <dbReference type="Proteomes" id="UP000799640"/>
    </source>
</evidence>
<feature type="region of interest" description="Disordered" evidence="1">
    <location>
        <begin position="74"/>
        <end position="93"/>
    </location>
</feature>
<reference evidence="2" key="1">
    <citation type="journal article" date="2020" name="Stud. Mycol.">
        <title>101 Dothideomycetes genomes: a test case for predicting lifestyles and emergence of pathogens.</title>
        <authorList>
            <person name="Haridas S."/>
            <person name="Albert R."/>
            <person name="Binder M."/>
            <person name="Bloem J."/>
            <person name="Labutti K."/>
            <person name="Salamov A."/>
            <person name="Andreopoulos B."/>
            <person name="Baker S."/>
            <person name="Barry K."/>
            <person name="Bills G."/>
            <person name="Bluhm B."/>
            <person name="Cannon C."/>
            <person name="Castanera R."/>
            <person name="Culley D."/>
            <person name="Daum C."/>
            <person name="Ezra D."/>
            <person name="Gonzalez J."/>
            <person name="Henrissat B."/>
            <person name="Kuo A."/>
            <person name="Liang C."/>
            <person name="Lipzen A."/>
            <person name="Lutzoni F."/>
            <person name="Magnuson J."/>
            <person name="Mondo S."/>
            <person name="Nolan M."/>
            <person name="Ohm R."/>
            <person name="Pangilinan J."/>
            <person name="Park H.-J."/>
            <person name="Ramirez L."/>
            <person name="Alfaro M."/>
            <person name="Sun H."/>
            <person name="Tritt A."/>
            <person name="Yoshinaga Y."/>
            <person name="Zwiers L.-H."/>
            <person name="Turgeon B."/>
            <person name="Goodwin S."/>
            <person name="Spatafora J."/>
            <person name="Crous P."/>
            <person name="Grigoriev I."/>
        </authorList>
    </citation>
    <scope>NUCLEOTIDE SEQUENCE</scope>
    <source>
        <strain evidence="2">CBS 262.69</strain>
    </source>
</reference>
<evidence type="ECO:0008006" key="4">
    <source>
        <dbReference type="Google" id="ProtNLM"/>
    </source>
</evidence>
<dbReference type="OrthoDB" id="25029at2759"/>
<dbReference type="Proteomes" id="UP000799640">
    <property type="component" value="Unassembled WGS sequence"/>
</dbReference>
<evidence type="ECO:0000313" key="2">
    <source>
        <dbReference type="EMBL" id="KAF2398604.1"/>
    </source>
</evidence>
<dbReference type="EMBL" id="ML996699">
    <property type="protein sequence ID" value="KAF2398604.1"/>
    <property type="molecule type" value="Genomic_DNA"/>
</dbReference>
<organism evidence="2 3">
    <name type="scientific">Trichodelitschia bisporula</name>
    <dbReference type="NCBI Taxonomy" id="703511"/>
    <lineage>
        <taxon>Eukaryota</taxon>
        <taxon>Fungi</taxon>
        <taxon>Dikarya</taxon>
        <taxon>Ascomycota</taxon>
        <taxon>Pezizomycotina</taxon>
        <taxon>Dothideomycetes</taxon>
        <taxon>Dothideomycetes incertae sedis</taxon>
        <taxon>Phaeotrichales</taxon>
        <taxon>Phaeotrichaceae</taxon>
        <taxon>Trichodelitschia</taxon>
    </lineage>
</organism>
<gene>
    <name evidence="2" type="ORF">EJ06DRAFT_84785</name>
</gene>